<name>A0A829X375_GLUOY</name>
<protein>
    <submittedName>
        <fullName evidence="2">Uncharacterized protein</fullName>
    </submittedName>
</protein>
<accession>A0A829X375</accession>
<feature type="region of interest" description="Disordered" evidence="1">
    <location>
        <begin position="12"/>
        <end position="41"/>
    </location>
</feature>
<sequence length="41" mass="4301">MFFLPGDSVFSDPETPESIVGLEIPDAGGHTPACGRRIGRA</sequence>
<comment type="caution">
    <text evidence="2">The sequence shown here is derived from an EMBL/GenBank/DDBJ whole genome shotgun (WGS) entry which is preliminary data.</text>
</comment>
<reference evidence="2 3" key="1">
    <citation type="submission" date="2013-04" db="EMBL/GenBank/DDBJ databases">
        <title>Gluconobacter oxydans NBRC 3293 whole genome sequence.</title>
        <authorList>
            <person name="Matsutani M."/>
            <person name="Yakushi T."/>
            <person name="Matsushita K."/>
        </authorList>
    </citation>
    <scope>NUCLEOTIDE SEQUENCE [LARGE SCALE GENOMIC DNA]</scope>
    <source>
        <strain evidence="2 3">NBRC 3293</strain>
    </source>
</reference>
<evidence type="ECO:0000313" key="3">
    <source>
        <dbReference type="Proteomes" id="UP000484858"/>
    </source>
</evidence>
<evidence type="ECO:0000313" key="2">
    <source>
        <dbReference type="EMBL" id="GEM16109.1"/>
    </source>
</evidence>
<organism evidence="2 3">
    <name type="scientific">Gluconobacter oxydans NBRC 3293</name>
    <dbReference type="NCBI Taxonomy" id="1315969"/>
    <lineage>
        <taxon>Bacteria</taxon>
        <taxon>Pseudomonadati</taxon>
        <taxon>Pseudomonadota</taxon>
        <taxon>Alphaproteobacteria</taxon>
        <taxon>Acetobacterales</taxon>
        <taxon>Acetobacteraceae</taxon>
        <taxon>Gluconobacter</taxon>
    </lineage>
</organism>
<gene>
    <name evidence="2" type="ORF">NBRC3293_0606</name>
</gene>
<dbReference type="EMBL" id="BARJ01000003">
    <property type="protein sequence ID" value="GEM16109.1"/>
    <property type="molecule type" value="Genomic_DNA"/>
</dbReference>
<evidence type="ECO:0000256" key="1">
    <source>
        <dbReference type="SAM" id="MobiDB-lite"/>
    </source>
</evidence>
<dbReference type="Proteomes" id="UP000484858">
    <property type="component" value="Unassembled WGS sequence"/>
</dbReference>
<proteinExistence type="predicted"/>
<dbReference type="AlphaFoldDB" id="A0A829X375"/>